<dbReference type="Gene3D" id="2.40.10.10">
    <property type="entry name" value="Trypsin-like serine proteases"/>
    <property type="match status" value="2"/>
</dbReference>
<name>A0A931H9W8_9SPHN</name>
<dbReference type="EMBL" id="JADZGI010000001">
    <property type="protein sequence ID" value="MBH0111621.1"/>
    <property type="molecule type" value="Genomic_DNA"/>
</dbReference>
<protein>
    <submittedName>
        <fullName evidence="1">Trypsin-like peptidase domain-containing protein</fullName>
    </submittedName>
</protein>
<gene>
    <name evidence="1" type="ORF">I5E68_01475</name>
</gene>
<accession>A0A931H9W8</accession>
<organism evidence="1 2">
    <name type="scientific">Novosphingobium aureum</name>
    <dbReference type="NCBI Taxonomy" id="2792964"/>
    <lineage>
        <taxon>Bacteria</taxon>
        <taxon>Pseudomonadati</taxon>
        <taxon>Pseudomonadota</taxon>
        <taxon>Alphaproteobacteria</taxon>
        <taxon>Sphingomonadales</taxon>
        <taxon>Sphingomonadaceae</taxon>
        <taxon>Novosphingobium</taxon>
    </lineage>
</organism>
<evidence type="ECO:0000313" key="1">
    <source>
        <dbReference type="EMBL" id="MBH0111621.1"/>
    </source>
</evidence>
<dbReference type="SUPFAM" id="SSF50494">
    <property type="entry name" value="Trypsin-like serine proteases"/>
    <property type="match status" value="1"/>
</dbReference>
<dbReference type="Proteomes" id="UP000617634">
    <property type="component" value="Unassembled WGS sequence"/>
</dbReference>
<reference evidence="1" key="1">
    <citation type="submission" date="2020-11" db="EMBL/GenBank/DDBJ databases">
        <title>Novosphingobium aureum sp. nov., a marine bacterium isolated from sediment of a salt flat.</title>
        <authorList>
            <person name="Yoo Y."/>
            <person name="Kim J.-J."/>
        </authorList>
    </citation>
    <scope>NUCLEOTIDE SEQUENCE</scope>
    <source>
        <strain evidence="1">YJ-S2-02</strain>
    </source>
</reference>
<proteinExistence type="predicted"/>
<comment type="caution">
    <text evidence="1">The sequence shown here is derived from an EMBL/GenBank/DDBJ whole genome shotgun (WGS) entry which is preliminary data.</text>
</comment>
<sequence length="474" mass="50133">MDEFLDDEFGPSANDPSFDWPRYQAEVATIALAQASLGAPPATLIAEAKWLATRPSPALSTAARAAKDARLRSFSEEPGAAASRPVIPPSRIVVPRRPAIISRTGIGLEGLGRVVGPADAKARKHSLDRLEQILGPRDTGSSIDRHILEGVEEAFDRLAGGVGEWSSKARMGLEALVRLTDRPALRIRGGHIDVNDPRGADWRDRFTLMLGTGVIESHLGSIGRIDCDGMHVGTGYVIGAGLVLTNRHVLQTFAAPVPRRTGPDRWVLTSDAVTIDFAERPSSQTADTRFRIVDVIGAGRDDIDFDRIDLADLDVAVLGVETTNAAAKALPPALPIDGDPTSVDAGKTVLVVGYPAQPASLPTRTDGSIDADVTARLNVLFGADYGTKYAAPGDVCAAVGSHQADTERRVFSHDATTLAGNSGSAIIGALAPQDIVGLHFGGQWLTENYAHALASLRGRAPILADASVQWTNIE</sequence>
<evidence type="ECO:0000313" key="2">
    <source>
        <dbReference type="Proteomes" id="UP000617634"/>
    </source>
</evidence>
<dbReference type="InterPro" id="IPR009003">
    <property type="entry name" value="Peptidase_S1_PA"/>
</dbReference>
<dbReference type="Pfam" id="PF13365">
    <property type="entry name" value="Trypsin_2"/>
    <property type="match status" value="1"/>
</dbReference>
<dbReference type="AlphaFoldDB" id="A0A931H9W8"/>
<keyword evidence="2" id="KW-1185">Reference proteome</keyword>
<dbReference type="InterPro" id="IPR043504">
    <property type="entry name" value="Peptidase_S1_PA_chymotrypsin"/>
</dbReference>